<proteinExistence type="predicted"/>
<dbReference type="PROSITE" id="PS50002">
    <property type="entry name" value="SH3"/>
    <property type="match status" value="1"/>
</dbReference>
<evidence type="ECO:0000313" key="4">
    <source>
        <dbReference type="Proteomes" id="UP001235840"/>
    </source>
</evidence>
<name>A0ABT9VXU4_9BACI</name>
<evidence type="ECO:0000313" key="3">
    <source>
        <dbReference type="EMBL" id="MDQ0165818.1"/>
    </source>
</evidence>
<protein>
    <recommendedName>
        <fullName evidence="2">SH3 domain-containing protein</fullName>
    </recommendedName>
</protein>
<dbReference type="SUPFAM" id="SSF50044">
    <property type="entry name" value="SH3-domain"/>
    <property type="match status" value="2"/>
</dbReference>
<keyword evidence="4" id="KW-1185">Reference proteome</keyword>
<organism evidence="3 4">
    <name type="scientific">Caldalkalibacillus horti</name>
    <dbReference type="NCBI Taxonomy" id="77523"/>
    <lineage>
        <taxon>Bacteria</taxon>
        <taxon>Bacillati</taxon>
        <taxon>Bacillota</taxon>
        <taxon>Bacilli</taxon>
        <taxon>Bacillales</taxon>
        <taxon>Bacillaceae</taxon>
        <taxon>Caldalkalibacillus</taxon>
    </lineage>
</organism>
<reference evidence="3 4" key="1">
    <citation type="submission" date="2023-07" db="EMBL/GenBank/DDBJ databases">
        <title>Genomic Encyclopedia of Type Strains, Phase IV (KMG-IV): sequencing the most valuable type-strain genomes for metagenomic binning, comparative biology and taxonomic classification.</title>
        <authorList>
            <person name="Goeker M."/>
        </authorList>
    </citation>
    <scope>NUCLEOTIDE SEQUENCE [LARGE SCALE GENOMIC DNA]</scope>
    <source>
        <strain evidence="3 4">DSM 12751</strain>
    </source>
</reference>
<dbReference type="InterPro" id="IPR001452">
    <property type="entry name" value="SH3_domain"/>
</dbReference>
<dbReference type="Pfam" id="PF07653">
    <property type="entry name" value="SH3_2"/>
    <property type="match status" value="1"/>
</dbReference>
<evidence type="ECO:0000259" key="2">
    <source>
        <dbReference type="PROSITE" id="PS50002"/>
    </source>
</evidence>
<keyword evidence="1" id="KW-0728">SH3 domain</keyword>
<sequence>MITEVIVVKYIVIKKHRTNYSDPITLVKGQFIIVGEKYIGPEKWDNWYFCTTSENKIGGWVPGQLIDLRGAEGIILEDYTARELDVNKGEKLVGLKELNGWIWCLRTLNSEEGWVPKENLKLE</sequence>
<dbReference type="PIRSF" id="PIRSF034961">
    <property type="entry name" value="UCP034961_SH3_2"/>
    <property type="match status" value="1"/>
</dbReference>
<dbReference type="InterPro" id="IPR036028">
    <property type="entry name" value="SH3-like_dom_sf"/>
</dbReference>
<accession>A0ABT9VXU4</accession>
<dbReference type="InterPro" id="IPR014593">
    <property type="entry name" value="UCP034961_SH3_2"/>
</dbReference>
<evidence type="ECO:0000256" key="1">
    <source>
        <dbReference type="ARBA" id="ARBA00022443"/>
    </source>
</evidence>
<gene>
    <name evidence="3" type="ORF">J2S11_001719</name>
</gene>
<dbReference type="Proteomes" id="UP001235840">
    <property type="component" value="Unassembled WGS sequence"/>
</dbReference>
<feature type="domain" description="SH3" evidence="2">
    <location>
        <begin position="68"/>
        <end position="123"/>
    </location>
</feature>
<comment type="caution">
    <text evidence="3">The sequence shown here is derived from an EMBL/GenBank/DDBJ whole genome shotgun (WGS) entry which is preliminary data.</text>
</comment>
<dbReference type="EMBL" id="JAUSTY010000006">
    <property type="protein sequence ID" value="MDQ0165818.1"/>
    <property type="molecule type" value="Genomic_DNA"/>
</dbReference>